<gene>
    <name evidence="2" type="ORF">GCM10009759_76490</name>
</gene>
<comment type="caution">
    <text evidence="2">The sequence shown here is derived from an EMBL/GenBank/DDBJ whole genome shotgun (WGS) entry which is preliminary data.</text>
</comment>
<dbReference type="InterPro" id="IPR029058">
    <property type="entry name" value="AB_hydrolase_fold"/>
</dbReference>
<evidence type="ECO:0000313" key="3">
    <source>
        <dbReference type="Proteomes" id="UP001500897"/>
    </source>
</evidence>
<proteinExistence type="predicted"/>
<dbReference type="Proteomes" id="UP001500897">
    <property type="component" value="Unassembled WGS sequence"/>
</dbReference>
<dbReference type="EMBL" id="BAAANS010000103">
    <property type="protein sequence ID" value="GAA2124687.1"/>
    <property type="molecule type" value="Genomic_DNA"/>
</dbReference>
<protein>
    <submittedName>
        <fullName evidence="2">Uncharacterized protein</fullName>
    </submittedName>
</protein>
<accession>A0ABP5JYM2</accession>
<dbReference type="RefSeq" id="WP_344559130.1">
    <property type="nucleotide sequence ID" value="NZ_BAAANS010000103.1"/>
</dbReference>
<organism evidence="2 3">
    <name type="scientific">Kitasatospora saccharophila</name>
    <dbReference type="NCBI Taxonomy" id="407973"/>
    <lineage>
        <taxon>Bacteria</taxon>
        <taxon>Bacillati</taxon>
        <taxon>Actinomycetota</taxon>
        <taxon>Actinomycetes</taxon>
        <taxon>Kitasatosporales</taxon>
        <taxon>Streptomycetaceae</taxon>
        <taxon>Kitasatospora</taxon>
    </lineage>
</organism>
<evidence type="ECO:0000256" key="1">
    <source>
        <dbReference type="SAM" id="MobiDB-lite"/>
    </source>
</evidence>
<feature type="region of interest" description="Disordered" evidence="1">
    <location>
        <begin position="102"/>
        <end position="124"/>
    </location>
</feature>
<keyword evidence="3" id="KW-1185">Reference proteome</keyword>
<reference evidence="3" key="1">
    <citation type="journal article" date="2019" name="Int. J. Syst. Evol. Microbiol.">
        <title>The Global Catalogue of Microorganisms (GCM) 10K type strain sequencing project: providing services to taxonomists for standard genome sequencing and annotation.</title>
        <authorList>
            <consortium name="The Broad Institute Genomics Platform"/>
            <consortium name="The Broad Institute Genome Sequencing Center for Infectious Disease"/>
            <person name="Wu L."/>
            <person name="Ma J."/>
        </authorList>
    </citation>
    <scope>NUCLEOTIDE SEQUENCE [LARGE SCALE GENOMIC DNA]</scope>
    <source>
        <strain evidence="3">JCM 14559</strain>
    </source>
</reference>
<name>A0ABP5JYM2_9ACTN</name>
<evidence type="ECO:0000313" key="2">
    <source>
        <dbReference type="EMBL" id="GAA2124687.1"/>
    </source>
</evidence>
<dbReference type="Gene3D" id="3.40.50.1820">
    <property type="entry name" value="alpha/beta hydrolase"/>
    <property type="match status" value="1"/>
</dbReference>
<sequence length="124" mass="12716">MGGAINIALQDVCPGRSVTHFGFLDDSVAYQLVVDALSHSDTADPARLPFGKCVGVHLPGVSAVDAAAATDVVVANFNASMTSAVKVSAELPLRSYALWRHGHPGTTTGPFPSAARSDPASTGR</sequence>